<proteinExistence type="predicted"/>
<dbReference type="Proteomes" id="UP000198977">
    <property type="component" value="Unassembled WGS sequence"/>
</dbReference>
<evidence type="ECO:0000313" key="1">
    <source>
        <dbReference type="EMBL" id="SFE00180.1"/>
    </source>
</evidence>
<dbReference type="EMBL" id="FOMW01000004">
    <property type="protein sequence ID" value="SFE00180.1"/>
    <property type="molecule type" value="Genomic_DNA"/>
</dbReference>
<dbReference type="RefSeq" id="WP_093923111.1">
    <property type="nucleotide sequence ID" value="NZ_FOMW01000004.1"/>
</dbReference>
<dbReference type="OrthoDB" id="7859107at2"/>
<gene>
    <name evidence="1" type="ORF">SAMN04488523_104186</name>
</gene>
<dbReference type="STRING" id="74348.SAMN04488523_104186"/>
<protein>
    <submittedName>
        <fullName evidence="1">Uncharacterized protein</fullName>
    </submittedName>
</protein>
<reference evidence="1 2" key="1">
    <citation type="submission" date="2016-10" db="EMBL/GenBank/DDBJ databases">
        <authorList>
            <person name="de Groot N.N."/>
        </authorList>
    </citation>
    <scope>NUCLEOTIDE SEQUENCE [LARGE SCALE GENOMIC DNA]</scope>
    <source>
        <strain evidence="1 2">DSM 11443</strain>
    </source>
</reference>
<keyword evidence="2" id="KW-1185">Reference proteome</keyword>
<sequence length="71" mass="7755">MPILIALILAFIIVAVVARRKAPTRACRWREDRSASKGALVKYNCITCGAEAFRAQGQPDRCLSGQGVPRL</sequence>
<accession>A0A1I1X4C7</accession>
<dbReference type="AlphaFoldDB" id="A0A1I1X4C7"/>
<organism evidence="1 2">
    <name type="scientific">Sulfitobacter brevis</name>
    <dbReference type="NCBI Taxonomy" id="74348"/>
    <lineage>
        <taxon>Bacteria</taxon>
        <taxon>Pseudomonadati</taxon>
        <taxon>Pseudomonadota</taxon>
        <taxon>Alphaproteobacteria</taxon>
        <taxon>Rhodobacterales</taxon>
        <taxon>Roseobacteraceae</taxon>
        <taxon>Sulfitobacter</taxon>
    </lineage>
</organism>
<evidence type="ECO:0000313" key="2">
    <source>
        <dbReference type="Proteomes" id="UP000198977"/>
    </source>
</evidence>
<name>A0A1I1X4C7_9RHOB</name>